<sequence length="336" mass="36540">MDRAANATEPPRLTIRELLGHWGVGRRTAGNVAVVEAELADRGLTTVPPFTEGWIDNAVGLVRVSSEPEPAEGAVAVPADPLSIEEILPADELPPVSLRVGDLESANREVVGVDSNQPLAVAVTRMLAHDYSQLAVFEVAHEGRPGGVRAVSWESIARASVARQNITLAEATVAARIVDHDADLLAHVDDIYTTGYVLVRGPDRVSITGIVTAGDVTLQFASIARPIALIEEIERRLRRRVDEAFTLAVLRTLTRKPNISSAANLTFGAYGHLLRAEENFSCLKWSLDHQLFLGALEAVRQVRNELMHFSADPLTTEQLRSLQGMINLLRTVDPRP</sequence>
<protein>
    <recommendedName>
        <fullName evidence="3">CBS domain-containing protein</fullName>
    </recommendedName>
</protein>
<keyword evidence="2" id="KW-1185">Reference proteome</keyword>
<comment type="caution">
    <text evidence="1">The sequence shown here is derived from an EMBL/GenBank/DDBJ whole genome shotgun (WGS) entry which is preliminary data.</text>
</comment>
<name>A0ABN1R6E6_9ACTN</name>
<dbReference type="Proteomes" id="UP001500542">
    <property type="component" value="Unassembled WGS sequence"/>
</dbReference>
<evidence type="ECO:0008006" key="3">
    <source>
        <dbReference type="Google" id="ProtNLM"/>
    </source>
</evidence>
<accession>A0ABN1R6E6</accession>
<organism evidence="1 2">
    <name type="scientific">Kribbella koreensis</name>
    <dbReference type="NCBI Taxonomy" id="57909"/>
    <lineage>
        <taxon>Bacteria</taxon>
        <taxon>Bacillati</taxon>
        <taxon>Actinomycetota</taxon>
        <taxon>Actinomycetes</taxon>
        <taxon>Propionibacteriales</taxon>
        <taxon>Kribbellaceae</taxon>
        <taxon>Kribbella</taxon>
    </lineage>
</organism>
<gene>
    <name evidence="1" type="ORF">GCM10009554_54830</name>
</gene>
<proteinExistence type="predicted"/>
<dbReference type="EMBL" id="BAAAHK010000013">
    <property type="protein sequence ID" value="GAA0952181.1"/>
    <property type="molecule type" value="Genomic_DNA"/>
</dbReference>
<reference evidence="1 2" key="1">
    <citation type="journal article" date="2019" name="Int. J. Syst. Evol. Microbiol.">
        <title>The Global Catalogue of Microorganisms (GCM) 10K type strain sequencing project: providing services to taxonomists for standard genome sequencing and annotation.</title>
        <authorList>
            <consortium name="The Broad Institute Genomics Platform"/>
            <consortium name="The Broad Institute Genome Sequencing Center for Infectious Disease"/>
            <person name="Wu L."/>
            <person name="Ma J."/>
        </authorList>
    </citation>
    <scope>NUCLEOTIDE SEQUENCE [LARGE SCALE GENOMIC DNA]</scope>
    <source>
        <strain evidence="1 2">JCM 10977</strain>
    </source>
</reference>
<evidence type="ECO:0000313" key="1">
    <source>
        <dbReference type="EMBL" id="GAA0952181.1"/>
    </source>
</evidence>
<evidence type="ECO:0000313" key="2">
    <source>
        <dbReference type="Proteomes" id="UP001500542"/>
    </source>
</evidence>